<keyword evidence="2" id="KW-0808">Transferase</keyword>
<dbReference type="RefSeq" id="WP_068333622.1">
    <property type="nucleotide sequence ID" value="NZ_LVHF01000029.1"/>
</dbReference>
<dbReference type="PROSITE" id="PS51186">
    <property type="entry name" value="GNAT"/>
    <property type="match status" value="1"/>
</dbReference>
<dbReference type="CDD" id="cd04301">
    <property type="entry name" value="NAT_SF"/>
    <property type="match status" value="1"/>
</dbReference>
<dbReference type="Pfam" id="PF00583">
    <property type="entry name" value="Acetyltransf_1"/>
    <property type="match status" value="1"/>
</dbReference>
<gene>
    <name evidence="2" type="ORF">A3K86_16555</name>
</gene>
<name>A0A178K819_9GAMM</name>
<proteinExistence type="predicted"/>
<dbReference type="InterPro" id="IPR016181">
    <property type="entry name" value="Acyl_CoA_acyltransferase"/>
</dbReference>
<dbReference type="Gene3D" id="3.40.630.30">
    <property type="match status" value="1"/>
</dbReference>
<keyword evidence="3" id="KW-1185">Reference proteome</keyword>
<accession>A0A178K819</accession>
<dbReference type="SUPFAM" id="SSF55729">
    <property type="entry name" value="Acyl-CoA N-acyltransferases (Nat)"/>
    <property type="match status" value="1"/>
</dbReference>
<reference evidence="2 3" key="1">
    <citation type="submission" date="2016-03" db="EMBL/GenBank/DDBJ databases">
        <title>Photobacterium proteolyticum sp. nov. a protease producing bacterium isolated from ocean sediments of Laizhou Bay.</title>
        <authorList>
            <person name="Li Y."/>
        </authorList>
    </citation>
    <scope>NUCLEOTIDE SEQUENCE [LARGE SCALE GENOMIC DNA]</scope>
    <source>
        <strain evidence="2 3">R-40508</strain>
    </source>
</reference>
<dbReference type="InterPro" id="IPR000182">
    <property type="entry name" value="GNAT_dom"/>
</dbReference>
<dbReference type="OrthoDB" id="9127144at2"/>
<dbReference type="EMBL" id="LVHF01000029">
    <property type="protein sequence ID" value="OAN13267.1"/>
    <property type="molecule type" value="Genomic_DNA"/>
</dbReference>
<comment type="caution">
    <text evidence="2">The sequence shown here is derived from an EMBL/GenBank/DDBJ whole genome shotgun (WGS) entry which is preliminary data.</text>
</comment>
<dbReference type="AlphaFoldDB" id="A0A178K819"/>
<sequence length="156" mass="17624">MNISYQKVSRFNTKAIIGLSVQEDQDHLISCNTRWLLEAANNCASIDYGIYLDGQPAGLISLIDPRILAPDEHFHPDCLYVWRFMVDQNYQGKGLSKSAINFAKDYAKLMGLNGVTLTTMDQETGNALPLYLKHGFTPTGRRLDDEIELKYSFNSQ</sequence>
<dbReference type="Proteomes" id="UP000078503">
    <property type="component" value="Unassembled WGS sequence"/>
</dbReference>
<feature type="domain" description="N-acetyltransferase" evidence="1">
    <location>
        <begin position="3"/>
        <end position="154"/>
    </location>
</feature>
<dbReference type="GO" id="GO:0016747">
    <property type="term" value="F:acyltransferase activity, transferring groups other than amino-acyl groups"/>
    <property type="evidence" value="ECO:0007669"/>
    <property type="project" value="InterPro"/>
</dbReference>
<evidence type="ECO:0000259" key="1">
    <source>
        <dbReference type="PROSITE" id="PS51186"/>
    </source>
</evidence>
<evidence type="ECO:0000313" key="2">
    <source>
        <dbReference type="EMBL" id="OAN13267.1"/>
    </source>
</evidence>
<dbReference type="STRING" id="858640.A3K86_16555"/>
<organism evidence="2 3">
    <name type="scientific">Photobacterium jeanii</name>
    <dbReference type="NCBI Taxonomy" id="858640"/>
    <lineage>
        <taxon>Bacteria</taxon>
        <taxon>Pseudomonadati</taxon>
        <taxon>Pseudomonadota</taxon>
        <taxon>Gammaproteobacteria</taxon>
        <taxon>Vibrionales</taxon>
        <taxon>Vibrionaceae</taxon>
        <taxon>Photobacterium</taxon>
    </lineage>
</organism>
<evidence type="ECO:0000313" key="3">
    <source>
        <dbReference type="Proteomes" id="UP000078503"/>
    </source>
</evidence>
<protein>
    <submittedName>
        <fullName evidence="2">Spermidine acetyltransferase</fullName>
    </submittedName>
</protein>